<gene>
    <name evidence="3" type="ORF">AB3G37_11760</name>
</gene>
<dbReference type="EMBL" id="CP165628">
    <property type="protein sequence ID" value="XDU74708.1"/>
    <property type="molecule type" value="Genomic_DNA"/>
</dbReference>
<dbReference type="AlphaFoldDB" id="A0AB39VZ13"/>
<feature type="region of interest" description="Disordered" evidence="1">
    <location>
        <begin position="97"/>
        <end position="116"/>
    </location>
</feature>
<evidence type="ECO:0000256" key="2">
    <source>
        <dbReference type="SAM" id="Phobius"/>
    </source>
</evidence>
<feature type="transmembrane region" description="Helical" evidence="2">
    <location>
        <begin position="51"/>
        <end position="74"/>
    </location>
</feature>
<protein>
    <recommendedName>
        <fullName evidence="4">DUF1049 domain-containing protein</fullName>
    </recommendedName>
</protein>
<dbReference type="RefSeq" id="WP_369790816.1">
    <property type="nucleotide sequence ID" value="NZ_CP165628.1"/>
</dbReference>
<name>A0AB39VZ13_9GAMM</name>
<feature type="transmembrane region" description="Helical" evidence="2">
    <location>
        <begin position="9"/>
        <end position="31"/>
    </location>
</feature>
<evidence type="ECO:0000313" key="3">
    <source>
        <dbReference type="EMBL" id="XDU74708.1"/>
    </source>
</evidence>
<keyword evidence="2" id="KW-0472">Membrane</keyword>
<evidence type="ECO:0000256" key="1">
    <source>
        <dbReference type="SAM" id="MobiDB-lite"/>
    </source>
</evidence>
<keyword evidence="2" id="KW-0812">Transmembrane</keyword>
<keyword evidence="2" id="KW-1133">Transmembrane helix</keyword>
<reference evidence="3" key="1">
    <citation type="submission" date="2024-07" db="EMBL/GenBank/DDBJ databases">
        <authorList>
            <person name="Biller S.J."/>
        </authorList>
    </citation>
    <scope>NUCLEOTIDE SEQUENCE</scope>
    <source>
        <strain evidence="3">WC2420</strain>
    </source>
</reference>
<sequence>MKTAYLTKLILRTLLTANIIITVLVWFYFIAENSLNQHDLLNVFAPTDTNKIVATILCIAYLLISIVMYEFVIVQFDQADTLKEILKELKLSRELKKMDDMESAKEDARIDFSKVR</sequence>
<evidence type="ECO:0008006" key="4">
    <source>
        <dbReference type="Google" id="ProtNLM"/>
    </source>
</evidence>
<proteinExistence type="predicted"/>
<accession>A0AB39VZ13</accession>
<organism evidence="3">
    <name type="scientific">Rouxiella sp. WC2420</name>
    <dbReference type="NCBI Taxonomy" id="3234145"/>
    <lineage>
        <taxon>Bacteria</taxon>
        <taxon>Pseudomonadati</taxon>
        <taxon>Pseudomonadota</taxon>
        <taxon>Gammaproteobacteria</taxon>
        <taxon>Enterobacterales</taxon>
        <taxon>Yersiniaceae</taxon>
        <taxon>Rouxiella</taxon>
    </lineage>
</organism>